<name>A0A9J5XBX7_SOLCO</name>
<evidence type="ECO:0000256" key="1">
    <source>
        <dbReference type="SAM" id="MobiDB-lite"/>
    </source>
</evidence>
<organism evidence="2 3">
    <name type="scientific">Solanum commersonii</name>
    <name type="common">Commerson's wild potato</name>
    <name type="synonym">Commerson's nightshade</name>
    <dbReference type="NCBI Taxonomy" id="4109"/>
    <lineage>
        <taxon>Eukaryota</taxon>
        <taxon>Viridiplantae</taxon>
        <taxon>Streptophyta</taxon>
        <taxon>Embryophyta</taxon>
        <taxon>Tracheophyta</taxon>
        <taxon>Spermatophyta</taxon>
        <taxon>Magnoliopsida</taxon>
        <taxon>eudicotyledons</taxon>
        <taxon>Gunneridae</taxon>
        <taxon>Pentapetalae</taxon>
        <taxon>asterids</taxon>
        <taxon>lamiids</taxon>
        <taxon>Solanales</taxon>
        <taxon>Solanaceae</taxon>
        <taxon>Solanoideae</taxon>
        <taxon>Solaneae</taxon>
        <taxon>Solanum</taxon>
    </lineage>
</organism>
<protein>
    <submittedName>
        <fullName evidence="2">Uncharacterized protein</fullName>
    </submittedName>
</protein>
<proteinExistence type="predicted"/>
<keyword evidence="3" id="KW-1185">Reference proteome</keyword>
<dbReference type="EMBL" id="JACXVP010000009">
    <property type="protein sequence ID" value="KAG5584376.1"/>
    <property type="molecule type" value="Genomic_DNA"/>
</dbReference>
<sequence length="80" mass="9528">MDKTEWRQAKRLKDSYSKEKKDKKIKRLIQSSLYKLLNEKTKEVIQEYPNLEPELELVNSDSEDSGSRSDEYNPLMDQFA</sequence>
<evidence type="ECO:0000313" key="3">
    <source>
        <dbReference type="Proteomes" id="UP000824120"/>
    </source>
</evidence>
<evidence type="ECO:0000313" key="2">
    <source>
        <dbReference type="EMBL" id="KAG5584376.1"/>
    </source>
</evidence>
<comment type="caution">
    <text evidence="2">The sequence shown here is derived from an EMBL/GenBank/DDBJ whole genome shotgun (WGS) entry which is preliminary data.</text>
</comment>
<dbReference type="AlphaFoldDB" id="A0A9J5XBX7"/>
<accession>A0A9J5XBX7</accession>
<reference evidence="2 3" key="1">
    <citation type="submission" date="2020-09" db="EMBL/GenBank/DDBJ databases">
        <title>De no assembly of potato wild relative species, Solanum commersonii.</title>
        <authorList>
            <person name="Cho K."/>
        </authorList>
    </citation>
    <scope>NUCLEOTIDE SEQUENCE [LARGE SCALE GENOMIC DNA]</scope>
    <source>
        <strain evidence="2">LZ3.2</strain>
        <tissue evidence="2">Leaf</tissue>
    </source>
</reference>
<gene>
    <name evidence="2" type="ORF">H5410_044810</name>
</gene>
<dbReference type="Proteomes" id="UP000824120">
    <property type="component" value="Chromosome 9"/>
</dbReference>
<feature type="region of interest" description="Disordered" evidence="1">
    <location>
        <begin position="55"/>
        <end position="80"/>
    </location>
</feature>